<gene>
    <name evidence="2" type="ORF">J2S74_001601</name>
</gene>
<dbReference type="PANTHER" id="PTHR11014:SF63">
    <property type="entry name" value="METALLOPEPTIDASE, PUTATIVE (AFU_ORTHOLOGUE AFUA_6G09600)-RELATED"/>
    <property type="match status" value="1"/>
</dbReference>
<sequence>MLQLDVLLEQSYSEMVEIRRYLHQHPELSFQEVETPKYIANYHRELGHEVREGVGERGVVATLKGAKPGPKVALRADFDALPIQDEKDIPYRSTVPGVMHACGHDGHTAELLVLAKALNTIKDELAGTIVFIHQHAEEYAPGGAIAMIEDGCLEGVDVIFGTHLWATEATGKIQYNTGPLMAAADRFEITVHGKGGHGAQPHYTKDSILIGSQIVQSLQHVVSRRVDPQESAVLSIGHFEAKNAFNVIADSAKMIGTVRTFSEEVQNNIIEDMEEIIKGVASSYGAKADFSYYKGYPALINHQQEGELIKKVALDTPGITEVEFAKPQMGGEDFAYYLNHVKGAFFFTGAKRADITDPYPHHHPKFDFDEKAMLLAAKMLGRLTLEYVGERS</sequence>
<comment type="caution">
    <text evidence="2">The sequence shown here is derived from an EMBL/GenBank/DDBJ whole genome shotgun (WGS) entry which is preliminary data.</text>
</comment>
<dbReference type="InterPro" id="IPR017439">
    <property type="entry name" value="Amidohydrolase"/>
</dbReference>
<dbReference type="PIRSF" id="PIRSF005962">
    <property type="entry name" value="Pept_M20D_amidohydro"/>
    <property type="match status" value="1"/>
</dbReference>
<dbReference type="Gene3D" id="3.40.630.10">
    <property type="entry name" value="Zn peptidases"/>
    <property type="match status" value="1"/>
</dbReference>
<dbReference type="InterPro" id="IPR011650">
    <property type="entry name" value="Peptidase_M20_dimer"/>
</dbReference>
<evidence type="ECO:0000259" key="1">
    <source>
        <dbReference type="Pfam" id="PF07687"/>
    </source>
</evidence>
<dbReference type="RefSeq" id="WP_307323885.1">
    <property type="nucleotide sequence ID" value="NZ_JAUSUG010000005.1"/>
</dbReference>
<organism evidence="2 3">
    <name type="scientific">Evansella vedderi</name>
    <dbReference type="NCBI Taxonomy" id="38282"/>
    <lineage>
        <taxon>Bacteria</taxon>
        <taxon>Bacillati</taxon>
        <taxon>Bacillota</taxon>
        <taxon>Bacilli</taxon>
        <taxon>Bacillales</taxon>
        <taxon>Bacillaceae</taxon>
        <taxon>Evansella</taxon>
    </lineage>
</organism>
<dbReference type="PANTHER" id="PTHR11014">
    <property type="entry name" value="PEPTIDASE M20 FAMILY MEMBER"/>
    <property type="match status" value="1"/>
</dbReference>
<dbReference type="SUPFAM" id="SSF55031">
    <property type="entry name" value="Bacterial exopeptidase dimerisation domain"/>
    <property type="match status" value="1"/>
</dbReference>
<dbReference type="GO" id="GO:0016787">
    <property type="term" value="F:hydrolase activity"/>
    <property type="evidence" value="ECO:0007669"/>
    <property type="project" value="UniProtKB-KW"/>
</dbReference>
<accession>A0ABT9ZSL3</accession>
<keyword evidence="3" id="KW-1185">Reference proteome</keyword>
<dbReference type="EMBL" id="JAUSUG010000005">
    <property type="protein sequence ID" value="MDQ0254226.1"/>
    <property type="molecule type" value="Genomic_DNA"/>
</dbReference>
<reference evidence="2 3" key="1">
    <citation type="submission" date="2023-07" db="EMBL/GenBank/DDBJ databases">
        <title>Genomic Encyclopedia of Type Strains, Phase IV (KMG-IV): sequencing the most valuable type-strain genomes for metagenomic binning, comparative biology and taxonomic classification.</title>
        <authorList>
            <person name="Goeker M."/>
        </authorList>
    </citation>
    <scope>NUCLEOTIDE SEQUENCE [LARGE SCALE GENOMIC DNA]</scope>
    <source>
        <strain evidence="2 3">DSM 9768</strain>
    </source>
</reference>
<dbReference type="Pfam" id="PF01546">
    <property type="entry name" value="Peptidase_M20"/>
    <property type="match status" value="1"/>
</dbReference>
<name>A0ABT9ZSL3_9BACI</name>
<dbReference type="SUPFAM" id="SSF53187">
    <property type="entry name" value="Zn-dependent exopeptidases"/>
    <property type="match status" value="1"/>
</dbReference>
<evidence type="ECO:0000313" key="3">
    <source>
        <dbReference type="Proteomes" id="UP001230005"/>
    </source>
</evidence>
<dbReference type="InterPro" id="IPR002933">
    <property type="entry name" value="Peptidase_M20"/>
</dbReference>
<dbReference type="CDD" id="cd08021">
    <property type="entry name" value="M20_Acy1_YhaA-like"/>
    <property type="match status" value="1"/>
</dbReference>
<proteinExistence type="predicted"/>
<dbReference type="Gene3D" id="3.30.70.360">
    <property type="match status" value="1"/>
</dbReference>
<feature type="domain" description="Peptidase M20 dimerisation" evidence="1">
    <location>
        <begin position="186"/>
        <end position="281"/>
    </location>
</feature>
<dbReference type="NCBIfam" id="TIGR01891">
    <property type="entry name" value="amidohydrolases"/>
    <property type="match status" value="1"/>
</dbReference>
<protein>
    <submittedName>
        <fullName evidence="2">Amidohydrolase</fullName>
        <ecNumber evidence="2">3.5.1.-</ecNumber>
    </submittedName>
</protein>
<evidence type="ECO:0000313" key="2">
    <source>
        <dbReference type="EMBL" id="MDQ0254226.1"/>
    </source>
</evidence>
<dbReference type="EC" id="3.5.1.-" evidence="2"/>
<dbReference type="Proteomes" id="UP001230005">
    <property type="component" value="Unassembled WGS sequence"/>
</dbReference>
<dbReference type="InterPro" id="IPR036264">
    <property type="entry name" value="Bact_exopeptidase_dim_dom"/>
</dbReference>
<keyword evidence="2" id="KW-0378">Hydrolase</keyword>
<dbReference type="Pfam" id="PF07687">
    <property type="entry name" value="M20_dimer"/>
    <property type="match status" value="1"/>
</dbReference>